<gene>
    <name evidence="1" type="ORF">PHYSODRAFT_293869</name>
</gene>
<protein>
    <submittedName>
        <fullName evidence="1">Uncharacterized protein</fullName>
    </submittedName>
</protein>
<dbReference type="InParanoid" id="G4YPI9"/>
<organism evidence="1 2">
    <name type="scientific">Phytophthora sojae (strain P6497)</name>
    <name type="common">Soybean stem and root rot agent</name>
    <name type="synonym">Phytophthora megasperma f. sp. glycines</name>
    <dbReference type="NCBI Taxonomy" id="1094619"/>
    <lineage>
        <taxon>Eukaryota</taxon>
        <taxon>Sar</taxon>
        <taxon>Stramenopiles</taxon>
        <taxon>Oomycota</taxon>
        <taxon>Peronosporomycetes</taxon>
        <taxon>Peronosporales</taxon>
        <taxon>Peronosporaceae</taxon>
        <taxon>Phytophthora</taxon>
    </lineage>
</organism>
<dbReference type="AlphaFoldDB" id="G4YPI9"/>
<dbReference type="GeneID" id="20641032"/>
<dbReference type="KEGG" id="psoj:PHYSODRAFT_293869"/>
<evidence type="ECO:0000313" key="1">
    <source>
        <dbReference type="EMBL" id="EGZ28291.1"/>
    </source>
</evidence>
<accession>G4YPI9</accession>
<proteinExistence type="predicted"/>
<dbReference type="EMBL" id="JH159151">
    <property type="protein sequence ID" value="EGZ28291.1"/>
    <property type="molecule type" value="Genomic_DNA"/>
</dbReference>
<name>G4YPI9_PHYSP</name>
<dbReference type="RefSeq" id="XP_009515566.1">
    <property type="nucleotide sequence ID" value="XM_009517271.1"/>
</dbReference>
<evidence type="ECO:0000313" key="2">
    <source>
        <dbReference type="Proteomes" id="UP000002640"/>
    </source>
</evidence>
<keyword evidence="2" id="KW-1185">Reference proteome</keyword>
<dbReference type="Proteomes" id="UP000002640">
    <property type="component" value="Unassembled WGS sequence"/>
</dbReference>
<reference evidence="1 2" key="1">
    <citation type="journal article" date="2006" name="Science">
        <title>Phytophthora genome sequences uncover evolutionary origins and mechanisms of pathogenesis.</title>
        <authorList>
            <person name="Tyler B.M."/>
            <person name="Tripathy S."/>
            <person name="Zhang X."/>
            <person name="Dehal P."/>
            <person name="Jiang R.H."/>
            <person name="Aerts A."/>
            <person name="Arredondo F.D."/>
            <person name="Baxter L."/>
            <person name="Bensasson D."/>
            <person name="Beynon J.L."/>
            <person name="Chapman J."/>
            <person name="Damasceno C.M."/>
            <person name="Dorrance A.E."/>
            <person name="Dou D."/>
            <person name="Dickerman A.W."/>
            <person name="Dubchak I.L."/>
            <person name="Garbelotto M."/>
            <person name="Gijzen M."/>
            <person name="Gordon S.G."/>
            <person name="Govers F."/>
            <person name="Grunwald N.J."/>
            <person name="Huang W."/>
            <person name="Ivors K.L."/>
            <person name="Jones R.W."/>
            <person name="Kamoun S."/>
            <person name="Krampis K."/>
            <person name="Lamour K.H."/>
            <person name="Lee M.K."/>
            <person name="McDonald W.H."/>
            <person name="Medina M."/>
            <person name="Meijer H.J."/>
            <person name="Nordberg E.K."/>
            <person name="Maclean D.J."/>
            <person name="Ospina-Giraldo M.D."/>
            <person name="Morris P.F."/>
            <person name="Phuntumart V."/>
            <person name="Putnam N.H."/>
            <person name="Rash S."/>
            <person name="Rose J.K."/>
            <person name="Sakihama Y."/>
            <person name="Salamov A.A."/>
            <person name="Savidor A."/>
            <person name="Scheuring C.F."/>
            <person name="Smith B.M."/>
            <person name="Sobral B.W."/>
            <person name="Terry A."/>
            <person name="Torto-Alalibo T.A."/>
            <person name="Win J."/>
            <person name="Xu Z."/>
            <person name="Zhang H."/>
            <person name="Grigoriev I.V."/>
            <person name="Rokhsar D.S."/>
            <person name="Boore J.L."/>
        </authorList>
    </citation>
    <scope>NUCLEOTIDE SEQUENCE [LARGE SCALE GENOMIC DNA]</scope>
    <source>
        <strain evidence="1 2">P6497</strain>
    </source>
</reference>
<sequence length="216" mass="24169">MWTVADSFRRASCTRTRYSRAAAGAGGQPCACSASRASLTRWQRLVASSGRRARCRFQWRLAALLAADGELAACVCTEQQRHGNGKRFGRREPAWTESSRLHALDGATRALDRYNLSDRAHEYAHDLKCPLRRVGSCPEPPTRLKVSAKVKEFASQEHLNTARAERLYGSWCPSSASRRFAPSYAFRELRPQRRTPLPHFAQEATHGDVKLSHGMG</sequence>